<evidence type="ECO:0000313" key="9">
    <source>
        <dbReference type="EMBL" id="MXR36154.1"/>
    </source>
</evidence>
<evidence type="ECO:0000256" key="5">
    <source>
        <dbReference type="ARBA" id="ARBA00023204"/>
    </source>
</evidence>
<feature type="domain" description="Peptidase S24/S26A/S26B/S26C" evidence="8">
    <location>
        <begin position="20"/>
        <end position="136"/>
    </location>
</feature>
<comment type="caution">
    <text evidence="9">The sequence shown here is derived from an EMBL/GenBank/DDBJ whole genome shotgun (WGS) entry which is preliminary data.</text>
</comment>
<dbReference type="Pfam" id="PF00717">
    <property type="entry name" value="Peptidase_S24"/>
    <property type="match status" value="1"/>
</dbReference>
<dbReference type="GO" id="GO:0006355">
    <property type="term" value="P:regulation of DNA-templated transcription"/>
    <property type="evidence" value="ECO:0007669"/>
    <property type="project" value="InterPro"/>
</dbReference>
<dbReference type="EC" id="2.7.7.7" evidence="9"/>
<reference evidence="9 10" key="1">
    <citation type="submission" date="2019-12" db="EMBL/GenBank/DDBJ databases">
        <title>Neisseriaceae gen. nov. sp. Genome sequencing and assembly.</title>
        <authorList>
            <person name="Liu Z."/>
            <person name="Li A."/>
        </authorList>
    </citation>
    <scope>NUCLEOTIDE SEQUENCE [LARGE SCALE GENOMIC DNA]</scope>
    <source>
        <strain evidence="9 10">B2N2-7</strain>
    </source>
</reference>
<organism evidence="9 10">
    <name type="scientific">Craterilacuibacter sinensis</name>
    <dbReference type="NCBI Taxonomy" id="2686017"/>
    <lineage>
        <taxon>Bacteria</taxon>
        <taxon>Pseudomonadati</taxon>
        <taxon>Pseudomonadota</taxon>
        <taxon>Betaproteobacteria</taxon>
        <taxon>Neisseriales</taxon>
        <taxon>Neisseriaceae</taxon>
        <taxon>Craterilacuibacter</taxon>
    </lineage>
</organism>
<dbReference type="Gene3D" id="2.10.109.10">
    <property type="entry name" value="Umud Fragment, subunit A"/>
    <property type="match status" value="1"/>
</dbReference>
<evidence type="ECO:0000256" key="6">
    <source>
        <dbReference type="ARBA" id="ARBA00023236"/>
    </source>
</evidence>
<keyword evidence="9" id="KW-0548">Nucleotidyltransferase</keyword>
<dbReference type="GO" id="GO:0009432">
    <property type="term" value="P:SOS response"/>
    <property type="evidence" value="ECO:0007669"/>
    <property type="project" value="UniProtKB-KW"/>
</dbReference>
<dbReference type="InterPro" id="IPR050077">
    <property type="entry name" value="LexA_repressor"/>
</dbReference>
<keyword evidence="3 7" id="KW-0378">Hydrolase</keyword>
<gene>
    <name evidence="9" type="primary">umuD</name>
    <name evidence="9" type="ORF">GQF02_04080</name>
</gene>
<evidence type="ECO:0000256" key="3">
    <source>
        <dbReference type="ARBA" id="ARBA00022801"/>
    </source>
</evidence>
<sequence>MRYPGVIFLPNPQAQTAEVPVFTSRVRAGLPSPADDQIDDMVDLNRLLLDDARERFMVRVKGDSMIEAGIAEGDLLVVDRKREARHGDIVLAAIDAEPTVKRLFRRNGRLALLPENSSYTPIELNEGQELLIWGVVTSCVKQF</sequence>
<evidence type="ECO:0000256" key="4">
    <source>
        <dbReference type="ARBA" id="ARBA00022813"/>
    </source>
</evidence>
<evidence type="ECO:0000256" key="1">
    <source>
        <dbReference type="ARBA" id="ARBA00007484"/>
    </source>
</evidence>
<dbReference type="GO" id="GO:0003677">
    <property type="term" value="F:DNA binding"/>
    <property type="evidence" value="ECO:0007669"/>
    <property type="project" value="InterPro"/>
</dbReference>
<dbReference type="NCBIfam" id="NF007621">
    <property type="entry name" value="PRK10276.1"/>
    <property type="match status" value="1"/>
</dbReference>
<dbReference type="InterPro" id="IPR036286">
    <property type="entry name" value="LexA/Signal_pep-like_sf"/>
</dbReference>
<keyword evidence="2" id="KW-0227">DNA damage</keyword>
<dbReference type="CDD" id="cd06529">
    <property type="entry name" value="S24_LexA-like"/>
    <property type="match status" value="1"/>
</dbReference>
<evidence type="ECO:0000259" key="8">
    <source>
        <dbReference type="Pfam" id="PF00717"/>
    </source>
</evidence>
<keyword evidence="10" id="KW-1185">Reference proteome</keyword>
<dbReference type="EMBL" id="WSSB01000003">
    <property type="protein sequence ID" value="MXR36154.1"/>
    <property type="molecule type" value="Genomic_DNA"/>
</dbReference>
<dbReference type="InterPro" id="IPR039418">
    <property type="entry name" value="LexA-like"/>
</dbReference>
<proteinExistence type="inferred from homology"/>
<dbReference type="PANTHER" id="PTHR33516">
    <property type="entry name" value="LEXA REPRESSOR"/>
    <property type="match status" value="1"/>
</dbReference>
<dbReference type="GO" id="GO:0006281">
    <property type="term" value="P:DNA repair"/>
    <property type="evidence" value="ECO:0007669"/>
    <property type="project" value="UniProtKB-KW"/>
</dbReference>
<evidence type="ECO:0000256" key="2">
    <source>
        <dbReference type="ARBA" id="ARBA00022763"/>
    </source>
</evidence>
<dbReference type="AlphaFoldDB" id="A0A845BLJ2"/>
<dbReference type="PANTHER" id="PTHR33516:SF2">
    <property type="entry name" value="LEXA REPRESSOR-RELATED"/>
    <property type="match status" value="1"/>
</dbReference>
<dbReference type="SUPFAM" id="SSF51306">
    <property type="entry name" value="LexA/Signal peptidase"/>
    <property type="match status" value="1"/>
</dbReference>
<evidence type="ECO:0000313" key="10">
    <source>
        <dbReference type="Proteomes" id="UP000467214"/>
    </source>
</evidence>
<keyword evidence="9" id="KW-0808">Transferase</keyword>
<name>A0A845BLJ2_9NEIS</name>
<protein>
    <submittedName>
        <fullName evidence="9">Translesion error-prone DNA polymerase V autoproteolytic subunit</fullName>
        <ecNumber evidence="9">2.7.7.7</ecNumber>
    </submittedName>
</protein>
<dbReference type="GO" id="GO:0016787">
    <property type="term" value="F:hydrolase activity"/>
    <property type="evidence" value="ECO:0007669"/>
    <property type="project" value="UniProtKB-KW"/>
</dbReference>
<evidence type="ECO:0000256" key="7">
    <source>
        <dbReference type="RuleBase" id="RU003991"/>
    </source>
</evidence>
<dbReference type="GO" id="GO:0003887">
    <property type="term" value="F:DNA-directed DNA polymerase activity"/>
    <property type="evidence" value="ECO:0007669"/>
    <property type="project" value="UniProtKB-EC"/>
</dbReference>
<keyword evidence="4 7" id="KW-0068">Autocatalytic cleavage</keyword>
<dbReference type="InterPro" id="IPR015927">
    <property type="entry name" value="Peptidase_S24_S26A/B/C"/>
</dbReference>
<comment type="similarity">
    <text evidence="1 7">Belongs to the peptidase S24 family.</text>
</comment>
<accession>A0A845BLJ2</accession>
<dbReference type="PRINTS" id="PR00726">
    <property type="entry name" value="LEXASERPTASE"/>
</dbReference>
<keyword evidence="6" id="KW-0742">SOS response</keyword>
<dbReference type="InterPro" id="IPR006197">
    <property type="entry name" value="Peptidase_S24_LexA"/>
</dbReference>
<dbReference type="Proteomes" id="UP000467214">
    <property type="component" value="Unassembled WGS sequence"/>
</dbReference>
<keyword evidence="5" id="KW-0234">DNA repair</keyword>